<evidence type="ECO:0000256" key="1">
    <source>
        <dbReference type="ARBA" id="ARBA00023002"/>
    </source>
</evidence>
<reference evidence="3" key="1">
    <citation type="submission" date="2018-05" db="EMBL/GenBank/DDBJ databases">
        <authorList>
            <person name="Lanie J.A."/>
            <person name="Ng W.-L."/>
            <person name="Kazmierczak K.M."/>
            <person name="Andrzejewski T.M."/>
            <person name="Davidsen T.M."/>
            <person name="Wayne K.J."/>
            <person name="Tettelin H."/>
            <person name="Glass J.I."/>
            <person name="Rusch D."/>
            <person name="Podicherti R."/>
            <person name="Tsui H.-C.T."/>
            <person name="Winkler M.E."/>
        </authorList>
    </citation>
    <scope>NUCLEOTIDE SEQUENCE</scope>
</reference>
<dbReference type="Gene3D" id="3.30.9.10">
    <property type="entry name" value="D-Amino Acid Oxidase, subunit A, domain 2"/>
    <property type="match status" value="1"/>
</dbReference>
<protein>
    <recommendedName>
        <fullName evidence="2">FAD dependent oxidoreductase domain-containing protein</fullName>
    </recommendedName>
</protein>
<dbReference type="InterPro" id="IPR006076">
    <property type="entry name" value="FAD-dep_OxRdtase"/>
</dbReference>
<evidence type="ECO:0000313" key="3">
    <source>
        <dbReference type="EMBL" id="SVC98319.1"/>
    </source>
</evidence>
<dbReference type="PANTHER" id="PTHR13847:SF287">
    <property type="entry name" value="FAD-DEPENDENT OXIDOREDUCTASE DOMAIN-CONTAINING PROTEIN 1"/>
    <property type="match status" value="1"/>
</dbReference>
<feature type="non-terminal residue" evidence="3">
    <location>
        <position position="137"/>
    </location>
</feature>
<dbReference type="SUPFAM" id="SSF51905">
    <property type="entry name" value="FAD/NAD(P)-binding domain"/>
    <property type="match status" value="1"/>
</dbReference>
<dbReference type="EMBL" id="UINC01122483">
    <property type="protein sequence ID" value="SVC98319.1"/>
    <property type="molecule type" value="Genomic_DNA"/>
</dbReference>
<keyword evidence="1" id="KW-0560">Oxidoreductase</keyword>
<proteinExistence type="predicted"/>
<organism evidence="3">
    <name type="scientific">marine metagenome</name>
    <dbReference type="NCBI Taxonomy" id="408172"/>
    <lineage>
        <taxon>unclassified sequences</taxon>
        <taxon>metagenomes</taxon>
        <taxon>ecological metagenomes</taxon>
    </lineage>
</organism>
<sequence length="137" mass="14260">MKTTCEAIVIGGGVMGASILSNLAAAGITNTILLEKSTIGAGSTGRSSGAIRMHYSTQVNASLAHESLKVFTNFSDLVGGDVGFVNTGYMVFAPSEATQGFRENISMQQSDGISTREIDHVEAAELAPGFKIDEGEQ</sequence>
<dbReference type="Pfam" id="PF01266">
    <property type="entry name" value="DAO"/>
    <property type="match status" value="1"/>
</dbReference>
<feature type="domain" description="FAD dependent oxidoreductase" evidence="2">
    <location>
        <begin position="7"/>
        <end position="130"/>
    </location>
</feature>
<accession>A0A382RKW3</accession>
<dbReference type="GO" id="GO:0016491">
    <property type="term" value="F:oxidoreductase activity"/>
    <property type="evidence" value="ECO:0007669"/>
    <property type="project" value="UniProtKB-KW"/>
</dbReference>
<dbReference type="GO" id="GO:0005737">
    <property type="term" value="C:cytoplasm"/>
    <property type="evidence" value="ECO:0007669"/>
    <property type="project" value="TreeGrafter"/>
</dbReference>
<dbReference type="AlphaFoldDB" id="A0A382RKW3"/>
<gene>
    <name evidence="3" type="ORF">METZ01_LOCUS351173</name>
</gene>
<dbReference type="InterPro" id="IPR036188">
    <property type="entry name" value="FAD/NAD-bd_sf"/>
</dbReference>
<name>A0A382RKW3_9ZZZZ</name>
<dbReference type="PANTHER" id="PTHR13847">
    <property type="entry name" value="SARCOSINE DEHYDROGENASE-RELATED"/>
    <property type="match status" value="1"/>
</dbReference>
<dbReference type="Gene3D" id="3.50.50.60">
    <property type="entry name" value="FAD/NAD(P)-binding domain"/>
    <property type="match status" value="1"/>
</dbReference>
<evidence type="ECO:0000259" key="2">
    <source>
        <dbReference type="Pfam" id="PF01266"/>
    </source>
</evidence>